<dbReference type="EMBL" id="MCGO01000004">
    <property type="protein sequence ID" value="ORY51949.1"/>
    <property type="molecule type" value="Genomic_DNA"/>
</dbReference>
<name>A0A1Y2CY33_9FUNG</name>
<accession>A0A1Y2CY33</accession>
<proteinExistence type="predicted"/>
<protein>
    <submittedName>
        <fullName evidence="2">Uncharacterized protein</fullName>
    </submittedName>
</protein>
<feature type="signal peptide" evidence="1">
    <location>
        <begin position="1"/>
        <end position="16"/>
    </location>
</feature>
<keyword evidence="1" id="KW-0732">Signal</keyword>
<sequence>MKLIYVALALAASVIAAPADVEKRAFKHTKRPPPRTVSSWSGNYNDQYDDGIIGAKTLPNQAVSPQPFTGVIGTPSTYRLFLVWKLQRSIRRRNHWRQDPPQTQRESAKWPNATVKDGCTTSVTLDSTVRLTRRIHFSDLTVSPLATKKQLGLNNYCSVSLYRKFRASCTIQFGCQLELSF</sequence>
<evidence type="ECO:0000256" key="1">
    <source>
        <dbReference type="SAM" id="SignalP"/>
    </source>
</evidence>
<keyword evidence="3" id="KW-1185">Reference proteome</keyword>
<reference evidence="2 3" key="1">
    <citation type="submission" date="2016-07" db="EMBL/GenBank/DDBJ databases">
        <title>Pervasive Adenine N6-methylation of Active Genes in Fungi.</title>
        <authorList>
            <consortium name="DOE Joint Genome Institute"/>
            <person name="Mondo S.J."/>
            <person name="Dannebaum R.O."/>
            <person name="Kuo R.C."/>
            <person name="Labutti K."/>
            <person name="Haridas S."/>
            <person name="Kuo A."/>
            <person name="Salamov A."/>
            <person name="Ahrendt S.R."/>
            <person name="Lipzen A."/>
            <person name="Sullivan W."/>
            <person name="Andreopoulos W.B."/>
            <person name="Clum A."/>
            <person name="Lindquist E."/>
            <person name="Daum C."/>
            <person name="Ramamoorthy G.K."/>
            <person name="Gryganskyi A."/>
            <person name="Culley D."/>
            <person name="Magnuson J.K."/>
            <person name="James T.Y."/>
            <person name="O'Malley M.A."/>
            <person name="Stajich J.E."/>
            <person name="Spatafora J.W."/>
            <person name="Visel A."/>
            <person name="Grigoriev I.V."/>
        </authorList>
    </citation>
    <scope>NUCLEOTIDE SEQUENCE [LARGE SCALE GENOMIC DNA]</scope>
    <source>
        <strain evidence="2 3">JEL800</strain>
    </source>
</reference>
<evidence type="ECO:0000313" key="3">
    <source>
        <dbReference type="Proteomes" id="UP000193642"/>
    </source>
</evidence>
<gene>
    <name evidence="2" type="ORF">BCR33DRAFT_403353</name>
</gene>
<comment type="caution">
    <text evidence="2">The sequence shown here is derived from an EMBL/GenBank/DDBJ whole genome shotgun (WGS) entry which is preliminary data.</text>
</comment>
<dbReference type="AlphaFoldDB" id="A0A1Y2CY33"/>
<feature type="chain" id="PRO_5013322355" evidence="1">
    <location>
        <begin position="17"/>
        <end position="181"/>
    </location>
</feature>
<dbReference type="Proteomes" id="UP000193642">
    <property type="component" value="Unassembled WGS sequence"/>
</dbReference>
<dbReference type="OrthoDB" id="2173108at2759"/>
<evidence type="ECO:0000313" key="2">
    <source>
        <dbReference type="EMBL" id="ORY51949.1"/>
    </source>
</evidence>
<organism evidence="2 3">
    <name type="scientific">Rhizoclosmatium globosum</name>
    <dbReference type="NCBI Taxonomy" id="329046"/>
    <lineage>
        <taxon>Eukaryota</taxon>
        <taxon>Fungi</taxon>
        <taxon>Fungi incertae sedis</taxon>
        <taxon>Chytridiomycota</taxon>
        <taxon>Chytridiomycota incertae sedis</taxon>
        <taxon>Chytridiomycetes</taxon>
        <taxon>Chytridiales</taxon>
        <taxon>Chytriomycetaceae</taxon>
        <taxon>Rhizoclosmatium</taxon>
    </lineage>
</organism>